<dbReference type="Proteomes" id="UP000247584">
    <property type="component" value="Unassembled WGS sequence"/>
</dbReference>
<feature type="transmembrane region" description="Helical" evidence="1">
    <location>
        <begin position="588"/>
        <end position="604"/>
    </location>
</feature>
<sequence length="625" mass="71549">MELTTADTKLLSSAAVFRGLYDDKKDIYVTLKEFITYIIKTKALRSFSAIECVSYFEQEFNFGIPEAIIKSCLRNRFVKTGELTLERGVYIVTPKIGIDNDKKKQFDESKEKYLKLIENLYQFCSGSGSYSVDRDELIRDFEDYLLRPEKASKNKKMIAGYIVNHADKDMLDVIHQIEEGLVLYTGIRYSPDISTLGVWRNDTAIYLDTEIMLSAVGLNGELYKRLFNDFHSLIREANRKRKGGKITLKYFEETEQEIISFFYAAQKIVEGHVRPDPSKTAMLKIIHGCRYASDVKQKKAIFMSEIKGLGIVKDDARDYYESHEYNIENQELISKLGNDYGDSKKDGSDIENEISEILKIFTKINVLRKGNNIGIDKVSAIFLTGSSLSLSLAFADGVFEGNGNIPFATDLDFLTERLWFKLNKGFGGDVVKPASFDPYIKAKIVLSSILSKSVSKVYSDMSEQYKDGKLNSENLAYLYAEIRNVPTNPDDVSNDTSYLSSDFLSDKYINDVIRSRQELEAKAIQGEEFKKKYFRETYEKKQLLLKPHKKNAFMTHFSIILLMVILLLVVIFLPLLFQSESDSLFTKLAYAWSAILTIISLVNAKKMNMYARKVAVSRYKKRKIK</sequence>
<name>A0ABX5PTF7_9GAMM</name>
<comment type="caution">
    <text evidence="2">The sequence shown here is derived from an EMBL/GenBank/DDBJ whole genome shotgun (WGS) entry which is preliminary data.</text>
</comment>
<organism evidence="2 3">
    <name type="scientific">Shewanella chilikensis</name>
    <dbReference type="NCBI Taxonomy" id="558541"/>
    <lineage>
        <taxon>Bacteria</taxon>
        <taxon>Pseudomonadati</taxon>
        <taxon>Pseudomonadota</taxon>
        <taxon>Gammaproteobacteria</taxon>
        <taxon>Alteromonadales</taxon>
        <taxon>Shewanellaceae</taxon>
        <taxon>Shewanella</taxon>
    </lineage>
</organism>
<keyword evidence="1" id="KW-0472">Membrane</keyword>
<evidence type="ECO:0000313" key="2">
    <source>
        <dbReference type="EMBL" id="PYE61149.1"/>
    </source>
</evidence>
<accession>A0ABX5PTF7</accession>
<proteinExistence type="predicted"/>
<dbReference type="EMBL" id="QJSY01000001">
    <property type="protein sequence ID" value="PYE61149.1"/>
    <property type="molecule type" value="Genomic_DNA"/>
</dbReference>
<evidence type="ECO:0000313" key="3">
    <source>
        <dbReference type="Proteomes" id="UP000247584"/>
    </source>
</evidence>
<dbReference type="RefSeq" id="WP_101054458.1">
    <property type="nucleotide sequence ID" value="NZ_BMXX01000017.1"/>
</dbReference>
<gene>
    <name evidence="2" type="ORF">C8J23_101191</name>
</gene>
<feature type="transmembrane region" description="Helical" evidence="1">
    <location>
        <begin position="553"/>
        <end position="576"/>
    </location>
</feature>
<evidence type="ECO:0000256" key="1">
    <source>
        <dbReference type="SAM" id="Phobius"/>
    </source>
</evidence>
<reference evidence="2 3" key="1">
    <citation type="submission" date="2018-06" db="EMBL/GenBank/DDBJ databases">
        <title>Genomic Encyclopedia of Type Strains, Phase III (KMG-III): the genomes of soil and plant-associated and newly described type strains.</title>
        <authorList>
            <person name="Whitman W."/>
        </authorList>
    </citation>
    <scope>NUCLEOTIDE SEQUENCE [LARGE SCALE GENOMIC DNA]</scope>
    <source>
        <strain evidence="2 3">JC5</strain>
    </source>
</reference>
<protein>
    <submittedName>
        <fullName evidence="2">Uncharacterized protein</fullName>
    </submittedName>
</protein>
<keyword evidence="3" id="KW-1185">Reference proteome</keyword>
<keyword evidence="1" id="KW-0812">Transmembrane</keyword>
<keyword evidence="1" id="KW-1133">Transmembrane helix</keyword>